<dbReference type="AlphaFoldDB" id="A0A7S2V5C7"/>
<feature type="signal peptide" evidence="1">
    <location>
        <begin position="1"/>
        <end position="19"/>
    </location>
</feature>
<accession>A0A7S2V5C7</accession>
<dbReference type="EMBL" id="HBHR01022194">
    <property type="protein sequence ID" value="CAD9873625.1"/>
    <property type="molecule type" value="Transcribed_RNA"/>
</dbReference>
<proteinExistence type="predicted"/>
<evidence type="ECO:0000313" key="2">
    <source>
        <dbReference type="EMBL" id="CAD9873625.1"/>
    </source>
</evidence>
<organism evidence="2">
    <name type="scientific">Fibrocapsa japonica</name>
    <dbReference type="NCBI Taxonomy" id="94617"/>
    <lineage>
        <taxon>Eukaryota</taxon>
        <taxon>Sar</taxon>
        <taxon>Stramenopiles</taxon>
        <taxon>Ochrophyta</taxon>
        <taxon>Raphidophyceae</taxon>
        <taxon>Chattonellales</taxon>
        <taxon>Chattonellaceae</taxon>
        <taxon>Fibrocapsa</taxon>
    </lineage>
</organism>
<evidence type="ECO:0000256" key="1">
    <source>
        <dbReference type="SAM" id="SignalP"/>
    </source>
</evidence>
<name>A0A7S2V5C7_9STRA</name>
<protein>
    <submittedName>
        <fullName evidence="2">Uncharacterized protein</fullName>
    </submittedName>
</protein>
<sequence>MQFLAKLVVASCALSQVAGFLHSVPAHVRNVRGPHYLLATNQELYDAATVCSEGGCSVEAVEDLKSKLAVRKDDLMQELAKVQAISEALGDLSGKKESDVKMMVNALVNLFSPSESDMPLTGVAIGYSMDPSDGTKDSWDYDMSVSNYKAEESTEVGQKDSNVKMVGDAVTNLFSPSESDLPSSGVATGFTMDPTDGVKDAWDYDMAWKNYYAKLKEEA</sequence>
<reference evidence="2" key="1">
    <citation type="submission" date="2021-01" db="EMBL/GenBank/DDBJ databases">
        <authorList>
            <person name="Corre E."/>
            <person name="Pelletier E."/>
            <person name="Niang G."/>
            <person name="Scheremetjew M."/>
            <person name="Finn R."/>
            <person name="Kale V."/>
            <person name="Holt S."/>
            <person name="Cochrane G."/>
            <person name="Meng A."/>
            <person name="Brown T."/>
            <person name="Cohen L."/>
        </authorList>
    </citation>
    <scope>NUCLEOTIDE SEQUENCE</scope>
    <source>
        <strain evidence="2">CCMP1661</strain>
    </source>
</reference>
<feature type="chain" id="PRO_5031537460" evidence="1">
    <location>
        <begin position="20"/>
        <end position="219"/>
    </location>
</feature>
<keyword evidence="1" id="KW-0732">Signal</keyword>
<gene>
    <name evidence="2" type="ORF">FJAP1339_LOCUS11364</name>
</gene>